<keyword evidence="5" id="KW-0521">NADP</keyword>
<dbReference type="EC" id="1.5.1.39" evidence="7"/>
<organism evidence="7 8">
    <name type="scientific">Ascidiaceihabitans donghaensis</name>
    <dbReference type="NCBI Taxonomy" id="1510460"/>
    <lineage>
        <taxon>Bacteria</taxon>
        <taxon>Pseudomonadati</taxon>
        <taxon>Pseudomonadota</taxon>
        <taxon>Alphaproteobacteria</taxon>
        <taxon>Rhodobacterales</taxon>
        <taxon>Paracoccaceae</taxon>
        <taxon>Ascidiaceihabitans</taxon>
    </lineage>
</organism>
<dbReference type="InterPro" id="IPR016446">
    <property type="entry name" value="Flavin_OxRdtase_Frp"/>
</dbReference>
<comment type="similarity">
    <text evidence="1 5">Belongs to the flavin oxidoreductase frp family.</text>
</comment>
<gene>
    <name evidence="7" type="primary">nfrA2</name>
    <name evidence="7" type="ORF">ASD8599_00495</name>
</gene>
<dbReference type="SUPFAM" id="SSF55469">
    <property type="entry name" value="FMN-dependent nitroreductase-like"/>
    <property type="match status" value="1"/>
</dbReference>
<dbReference type="AlphaFoldDB" id="A0A2R8B9P5"/>
<sequence>MSSSQAPTGPAPTLQQLLESRYSDAPAVDAAYDIPALRGIAGRGSCRSFVDAPVPDAMVQVLCATALAAPTKSDLQQRDIVLVQDQTKRAALAQLVAGQAWVAQAPLIAVFCGNNRRQRLLHEWQDVPFANDHLDAFFNAATDAAIALGAFVTAAEALGLGCCPISAVRNQAQGVSDMLDLPQHVFPFAGLAIGFPSVPCQISPRLPMAVTVHKDRYCEDDVKEAVEIYDRDRTQRQPYAQQRFVGAFGHSDTYGWSQDKVRQYSQPERADFAQFVKARGFALD</sequence>
<evidence type="ECO:0000313" key="7">
    <source>
        <dbReference type="EMBL" id="SPH19760.1"/>
    </source>
</evidence>
<evidence type="ECO:0000313" key="8">
    <source>
        <dbReference type="Proteomes" id="UP000244880"/>
    </source>
</evidence>
<keyword evidence="2 5" id="KW-0285">Flavoprotein</keyword>
<protein>
    <submittedName>
        <fullName evidence="7">FMN reductase [NAD(P)H]</fullName>
        <ecNumber evidence="7">1.5.1.39</ecNumber>
    </submittedName>
</protein>
<dbReference type="EMBL" id="OMOR01000001">
    <property type="protein sequence ID" value="SPH19760.1"/>
    <property type="molecule type" value="Genomic_DNA"/>
</dbReference>
<dbReference type="OrthoDB" id="3181400at2"/>
<dbReference type="Pfam" id="PF00881">
    <property type="entry name" value="Nitroreductase"/>
    <property type="match status" value="1"/>
</dbReference>
<dbReference type="PANTHER" id="PTHR43425:SF2">
    <property type="entry name" value="OXYGEN-INSENSITIVE NADPH NITROREDUCTASE"/>
    <property type="match status" value="1"/>
</dbReference>
<keyword evidence="4 5" id="KW-0560">Oxidoreductase</keyword>
<evidence type="ECO:0000256" key="5">
    <source>
        <dbReference type="PIRNR" id="PIRNR005426"/>
    </source>
</evidence>
<reference evidence="7 8" key="1">
    <citation type="submission" date="2018-03" db="EMBL/GenBank/DDBJ databases">
        <authorList>
            <person name="Keele B.F."/>
        </authorList>
    </citation>
    <scope>NUCLEOTIDE SEQUENCE [LARGE SCALE GENOMIC DNA]</scope>
    <source>
        <strain evidence="7 8">CECT 8599</strain>
    </source>
</reference>
<dbReference type="RefSeq" id="WP_108827066.1">
    <property type="nucleotide sequence ID" value="NZ_OMOR01000001.1"/>
</dbReference>
<evidence type="ECO:0000256" key="4">
    <source>
        <dbReference type="ARBA" id="ARBA00023002"/>
    </source>
</evidence>
<accession>A0A2R8B9P5</accession>
<dbReference type="InterPro" id="IPR029479">
    <property type="entry name" value="Nitroreductase"/>
</dbReference>
<evidence type="ECO:0000259" key="6">
    <source>
        <dbReference type="Pfam" id="PF00881"/>
    </source>
</evidence>
<keyword evidence="3 5" id="KW-0288">FMN</keyword>
<evidence type="ECO:0000256" key="2">
    <source>
        <dbReference type="ARBA" id="ARBA00022630"/>
    </source>
</evidence>
<dbReference type="GO" id="GO:0008752">
    <property type="term" value="F:FMN reductase [NAD(P)H] activity"/>
    <property type="evidence" value="ECO:0007669"/>
    <property type="project" value="UniProtKB-EC"/>
</dbReference>
<feature type="domain" description="Nitroreductase" evidence="6">
    <location>
        <begin position="40"/>
        <end position="194"/>
    </location>
</feature>
<dbReference type="InterPro" id="IPR000415">
    <property type="entry name" value="Nitroreductase-like"/>
</dbReference>
<evidence type="ECO:0000256" key="1">
    <source>
        <dbReference type="ARBA" id="ARBA00008366"/>
    </source>
</evidence>
<dbReference type="PANTHER" id="PTHR43425">
    <property type="entry name" value="OXYGEN-INSENSITIVE NADPH NITROREDUCTASE"/>
    <property type="match status" value="1"/>
</dbReference>
<proteinExistence type="inferred from homology"/>
<dbReference type="Proteomes" id="UP000244880">
    <property type="component" value="Unassembled WGS sequence"/>
</dbReference>
<keyword evidence="8" id="KW-1185">Reference proteome</keyword>
<evidence type="ECO:0000256" key="3">
    <source>
        <dbReference type="ARBA" id="ARBA00022643"/>
    </source>
</evidence>
<dbReference type="Gene3D" id="3.40.109.10">
    <property type="entry name" value="NADH Oxidase"/>
    <property type="match status" value="1"/>
</dbReference>
<dbReference type="PIRSF" id="PIRSF005426">
    <property type="entry name" value="Frp"/>
    <property type="match status" value="1"/>
</dbReference>
<name>A0A2R8B9P5_9RHOB</name>